<gene>
    <name evidence="2" type="primary">71</name>
    <name evidence="2" type="ORF">DET7_71</name>
</gene>
<keyword evidence="3" id="KW-1185">Reference proteome</keyword>
<evidence type="ECO:0000313" key="3">
    <source>
        <dbReference type="Proteomes" id="UP000032405"/>
    </source>
</evidence>
<organism evidence="2 3">
    <name type="scientific">Salmonella phage Det7</name>
    <dbReference type="NCBI Taxonomy" id="454798"/>
    <lineage>
        <taxon>Viruses</taxon>
        <taxon>Duplodnaviria</taxon>
        <taxon>Heunggongvirae</taxon>
        <taxon>Uroviricota</taxon>
        <taxon>Caudoviricetes</taxon>
        <taxon>Pantevenvirales</taxon>
        <taxon>Ackermannviridae</taxon>
        <taxon>Cvivirinae</taxon>
        <taxon>Kuttervirus</taxon>
        <taxon>Kuttervirus Det7</taxon>
    </lineage>
</organism>
<reference evidence="2 3" key="1">
    <citation type="journal article" date="2015" name="Genome Announc.">
        <title>Genome Sequence of Salmonella enterica Phage Det7.</title>
        <authorList>
            <person name="Casjens S.R."/>
            <person name="Jacobs-Sera D."/>
            <person name="Hatfull G.F."/>
            <person name="Hendrix R.W."/>
        </authorList>
    </citation>
    <scope>NUCLEOTIDE SEQUENCE [LARGE SCALE GENOMIC DNA]</scope>
</reference>
<dbReference type="GeneID" id="24366616"/>
<dbReference type="Pfam" id="PF23934">
    <property type="entry name" value="DUF7270"/>
    <property type="match status" value="1"/>
</dbReference>
<feature type="domain" description="DUF7270" evidence="1">
    <location>
        <begin position="1"/>
        <end position="212"/>
    </location>
</feature>
<dbReference type="InterPro" id="IPR055694">
    <property type="entry name" value="DUF7270"/>
</dbReference>
<proteinExistence type="predicted"/>
<sequence>MNITPSQTGYEHIMVFLAIQGAKEGIITSEYSGTMRLADYVAPEAFIKKCIDAWCLYALGTYPSPPAGELLFTIPTPATGDTDTIFADMLAKGYLTYDSAHGVYDFSALNRIFGFTITSEANIPDYGILAWGVDGLGATYASSDVGPVLIDPGVTMEQYMSQFPQHNVTGSDIIIVYPGSNALPRLVTGWQPQLKDIVSGIRFHIPVVNPTP</sequence>
<accession>A0A0C5PS43</accession>
<dbReference type="Proteomes" id="UP000032405">
    <property type="component" value="Segment"/>
</dbReference>
<name>A0A0C5PS43_9CAUD</name>
<dbReference type="KEGG" id="vg:24366616"/>
<evidence type="ECO:0000259" key="1">
    <source>
        <dbReference type="Pfam" id="PF23934"/>
    </source>
</evidence>
<dbReference type="RefSeq" id="YP_009140248.1">
    <property type="nucleotide sequence ID" value="NC_027119.1"/>
</dbReference>
<protein>
    <recommendedName>
        <fullName evidence="1">DUF7270 domain-containing protein</fullName>
    </recommendedName>
</protein>
<dbReference type="EMBL" id="KP797973">
    <property type="protein sequence ID" value="AJQ20890.1"/>
    <property type="molecule type" value="Genomic_DNA"/>
</dbReference>
<evidence type="ECO:0000313" key="2">
    <source>
        <dbReference type="EMBL" id="AJQ20890.1"/>
    </source>
</evidence>